<dbReference type="AlphaFoldDB" id="A0AAE6W386"/>
<feature type="region of interest" description="Disordered" evidence="1">
    <location>
        <begin position="74"/>
        <end position="97"/>
    </location>
</feature>
<dbReference type="Proteomes" id="UP000642553">
    <property type="component" value="Chromosome"/>
</dbReference>
<accession>A0AAE6W386</accession>
<dbReference type="EMBL" id="CP029701">
    <property type="protein sequence ID" value="QHV64212.1"/>
    <property type="molecule type" value="Genomic_DNA"/>
</dbReference>
<dbReference type="RefSeq" id="WP_102753034.1">
    <property type="nucleotide sequence ID" value="NZ_CP029701.1"/>
</dbReference>
<name>A0AAE6W386_9BACT</name>
<evidence type="ECO:0000313" key="2">
    <source>
        <dbReference type="EMBL" id="QHV64212.1"/>
    </source>
</evidence>
<reference evidence="2" key="1">
    <citation type="submission" date="2018-05" db="EMBL/GenBank/DDBJ databases">
        <title>Complete genome sequnece of Akkermansia muciniphila EB-AMDK-40.</title>
        <authorList>
            <person name="Nam Y.-D."/>
            <person name="Chung W.-H."/>
            <person name="Park Y.S."/>
            <person name="Kang J."/>
        </authorList>
    </citation>
    <scope>NUCLEOTIDE SEQUENCE</scope>
    <source>
        <strain evidence="2">EB-AMDK-40</strain>
    </source>
</reference>
<gene>
    <name evidence="2" type="ORF">DMI76_12965</name>
</gene>
<sequence length="97" mass="11118">MRHIYRGEIGEIKWRNARMSCAYALMAMRTKAGISLKMMAAALGYSSRCIFVHRNGKQRKDPYACPPEIRGGDGIDFQGVNRSEEEETRNFQKKMTV</sequence>
<proteinExistence type="predicted"/>
<organism evidence="2 3">
    <name type="scientific">Akkermansia massiliensis</name>
    <dbReference type="NCBI Taxonomy" id="2927224"/>
    <lineage>
        <taxon>Bacteria</taxon>
        <taxon>Pseudomonadati</taxon>
        <taxon>Verrucomicrobiota</taxon>
        <taxon>Verrucomicrobiia</taxon>
        <taxon>Verrucomicrobiales</taxon>
        <taxon>Akkermansiaceae</taxon>
        <taxon>Akkermansia</taxon>
    </lineage>
</organism>
<evidence type="ECO:0000313" key="3">
    <source>
        <dbReference type="Proteomes" id="UP000642553"/>
    </source>
</evidence>
<evidence type="ECO:0000256" key="1">
    <source>
        <dbReference type="SAM" id="MobiDB-lite"/>
    </source>
</evidence>
<protein>
    <submittedName>
        <fullName evidence="2">Uncharacterized protein</fullName>
    </submittedName>
</protein>